<dbReference type="InParanoid" id="A0A4Q1BSD4"/>
<feature type="compositionally biased region" description="Polar residues" evidence="2">
    <location>
        <begin position="1220"/>
        <end position="1231"/>
    </location>
</feature>
<proteinExistence type="predicted"/>
<feature type="compositionally biased region" description="Polar residues" evidence="2">
    <location>
        <begin position="121"/>
        <end position="142"/>
    </location>
</feature>
<feature type="domain" description="UDENN" evidence="3">
    <location>
        <begin position="547"/>
        <end position="952"/>
    </location>
</feature>
<name>A0A4Q1BSD4_TREME</name>
<accession>A0A4Q1BSD4</accession>
<dbReference type="InterPro" id="IPR037516">
    <property type="entry name" value="Tripartite_DENN"/>
</dbReference>
<dbReference type="GO" id="GO:0031410">
    <property type="term" value="C:cytoplasmic vesicle"/>
    <property type="evidence" value="ECO:0007669"/>
    <property type="project" value="TreeGrafter"/>
</dbReference>
<dbReference type="InterPro" id="IPR001194">
    <property type="entry name" value="cDENN_dom"/>
</dbReference>
<feature type="compositionally biased region" description="Polar residues" evidence="2">
    <location>
        <begin position="195"/>
        <end position="207"/>
    </location>
</feature>
<feature type="compositionally biased region" description="Acidic residues" evidence="2">
    <location>
        <begin position="1198"/>
        <end position="1208"/>
    </location>
</feature>
<organism evidence="4 5">
    <name type="scientific">Tremella mesenterica</name>
    <name type="common">Jelly fungus</name>
    <dbReference type="NCBI Taxonomy" id="5217"/>
    <lineage>
        <taxon>Eukaryota</taxon>
        <taxon>Fungi</taxon>
        <taxon>Dikarya</taxon>
        <taxon>Basidiomycota</taxon>
        <taxon>Agaricomycotina</taxon>
        <taxon>Tremellomycetes</taxon>
        <taxon>Tremellales</taxon>
        <taxon>Tremellaceae</taxon>
        <taxon>Tremella</taxon>
    </lineage>
</organism>
<feature type="compositionally biased region" description="Polar residues" evidence="2">
    <location>
        <begin position="1263"/>
        <end position="1294"/>
    </location>
</feature>
<feature type="compositionally biased region" description="Polar residues" evidence="2">
    <location>
        <begin position="1181"/>
        <end position="1194"/>
    </location>
</feature>
<dbReference type="OrthoDB" id="6019893at2759"/>
<dbReference type="EMBL" id="SDIL01000013">
    <property type="protein sequence ID" value="RXK40929.1"/>
    <property type="molecule type" value="Genomic_DNA"/>
</dbReference>
<dbReference type="InterPro" id="IPR051696">
    <property type="entry name" value="DENN_Domain_GEFs"/>
</dbReference>
<keyword evidence="1" id="KW-0175">Coiled coil</keyword>
<feature type="compositionally biased region" description="Polar residues" evidence="2">
    <location>
        <begin position="92"/>
        <end position="103"/>
    </location>
</feature>
<comment type="caution">
    <text evidence="4">The sequence shown here is derived from an EMBL/GenBank/DDBJ whole genome shotgun (WGS) entry which is preliminary data.</text>
</comment>
<feature type="compositionally biased region" description="Pro residues" evidence="2">
    <location>
        <begin position="52"/>
        <end position="66"/>
    </location>
</feature>
<feature type="region of interest" description="Disordered" evidence="2">
    <location>
        <begin position="179"/>
        <end position="241"/>
    </location>
</feature>
<evidence type="ECO:0000259" key="3">
    <source>
        <dbReference type="PROSITE" id="PS50211"/>
    </source>
</evidence>
<feature type="coiled-coil region" evidence="1">
    <location>
        <begin position="950"/>
        <end position="1061"/>
    </location>
</feature>
<evidence type="ECO:0000256" key="2">
    <source>
        <dbReference type="SAM" id="MobiDB-lite"/>
    </source>
</evidence>
<feature type="region of interest" description="Disordered" evidence="2">
    <location>
        <begin position="1073"/>
        <end position="1110"/>
    </location>
</feature>
<keyword evidence="5" id="KW-1185">Reference proteome</keyword>
<dbReference type="Pfam" id="PF02141">
    <property type="entry name" value="DENN"/>
    <property type="match status" value="1"/>
</dbReference>
<dbReference type="Proteomes" id="UP000289152">
    <property type="component" value="Unassembled WGS sequence"/>
</dbReference>
<dbReference type="VEuPathDB" id="FungiDB:TREMEDRAFT_27360"/>
<feature type="compositionally biased region" description="Basic and acidic residues" evidence="2">
    <location>
        <begin position="1419"/>
        <end position="1429"/>
    </location>
</feature>
<evidence type="ECO:0000256" key="1">
    <source>
        <dbReference type="SAM" id="Coils"/>
    </source>
</evidence>
<dbReference type="PROSITE" id="PS50211">
    <property type="entry name" value="DENN"/>
    <property type="match status" value="1"/>
</dbReference>
<dbReference type="Gene3D" id="3.40.50.11500">
    <property type="match status" value="1"/>
</dbReference>
<feature type="region of interest" description="Disordered" evidence="2">
    <location>
        <begin position="1"/>
        <end position="160"/>
    </location>
</feature>
<sequence>MVLHLGPVKRPEKKSTPAHFPKTPYLQPPPSSPGRQGPHYHRHNSWTRTDPFAPPQVEPDPPPKSPAPASIYDQFRSRHPFAASSPLPSIPQPTQRTSSTKPTKGSERVIEINALDDHSSNFKTTPTTTSVQAQQANGNAQLTRERPRLPSRTSSLDVWSPASTAADLPDIPEQVHVQPWSRTSNPTLVRPSPLNPNTLNNGTSAPTISAPVESGYDTSSSVPTSVQPRRSARQQPNPRAQSNITITEMSEHGEEQDQLHQLRDLKPSRLHSLTNLDARFNQSALSVGSRVKADKLLGLEPNVTLASLYLVSGLGKEPEQWSLADPEATRGIQTLPDSMGLFWRPEVLGNAFAGDTIDAFNDLLKDPKGNVRSGPRLNPALKDRVVPDAGPDGPRKLVAKALKFAHPRDLEVVNSTLAPTATCHGFSFTLPRHDTLAAIARTRLDSALPAQDGHMDSFYDNSMLSSIDPNASLGQLSTTREVPRGMTSASEIQYHGVTLTCWMHVDAVRLTRLKQIKKGVKLASGLGSVASSVPGAVGMVEEKLARRRNNMPWMKNSAAGSEAEVTGSETETGATDSEMEGPLGRRAMKNAMRNVRTATEDMSLPMGDGAEFDDPGDVFWLPYCITLVSRFPIYDTMQDFLRLSWAKYSKQAKLHMSQVLKILNAEPPRPGERYHLTIGLNQNDETTLEGHMPGALDFDKGLVKVDMQLWPLFQALDIDHILFCIDVALSNSGRVVFCSKHVAMLNIAVSALKYIVEMRGWEGIALPVLHARDSTLLIEDPGPYIIGLTSECRYVVAPPAEVVVVDLDTNSLACRSPPANVVTPKHKRDKARTKIRNALGPSYPVEKSIPMEFKVSYPTSAFRNFNKIYNTRDQERPRYLGDRFKPPGWWKHAEVLSVFDKVMHDKHKKPTLLQRLTRNGMARGEAQLTVGEQLAKRMMRRRALHYVETRDDLELKVARINRRLLKLMQEGEHWKQQFETFEKYADRLAQEANELKTKIDKEKREARRLSNLATEQGKAKVELEDRLKRTEDARAEAMRQLSDMNQMIQELERDREEIMDVFETQINGVLQHLPPGSPLSSSRATTPAQSINSPAGRSMTLPSRGRPLTQQSNMTSLSQLTGGTVRSHVMDALDRVRAGGSMTDRSGLPEGDKAMFDRSDAIAHRIMSIQAKLELALNSVTGQRGRSGSVSSAHPTEEGEYEDAEGDTSQDTLGLHDLTLQPSRGEQTPRASTAPRPDEDVPDLPLNVEGKLEVTQGPEEDSLSVSSNGTHTPISNGSSPTNAAHSTDQTSMNLPTKKHAHESIKNRIERHANETKKATEVKTVEKDSQKEWEARLGKMNLQNLPREGTIRLKTKTRKTSDSPSFVNGQIAEGEISTRSSISLSTADSLPGLVGHNDRERSMSVDDEVLVSPSGSQEDLSTKEVGQGEKEDVRRLSMMSNATVAFG</sequence>
<feature type="region of interest" description="Disordered" evidence="2">
    <location>
        <begin position="555"/>
        <end position="581"/>
    </location>
</feature>
<protein>
    <recommendedName>
        <fullName evidence="3">UDENN domain-containing protein</fullName>
    </recommendedName>
</protein>
<feature type="compositionally biased region" description="Polar residues" evidence="2">
    <location>
        <begin position="151"/>
        <end position="160"/>
    </location>
</feature>
<evidence type="ECO:0000313" key="4">
    <source>
        <dbReference type="EMBL" id="RXK40929.1"/>
    </source>
</evidence>
<feature type="region of interest" description="Disordered" evidence="2">
    <location>
        <begin position="1389"/>
        <end position="1429"/>
    </location>
</feature>
<dbReference type="SMART" id="SM00799">
    <property type="entry name" value="DENN"/>
    <property type="match status" value="1"/>
</dbReference>
<dbReference type="InterPro" id="IPR043153">
    <property type="entry name" value="DENN_C"/>
</dbReference>
<feature type="region of interest" description="Disordered" evidence="2">
    <location>
        <begin position="1181"/>
        <end position="1296"/>
    </location>
</feature>
<feature type="compositionally biased region" description="Polar residues" evidence="2">
    <location>
        <begin position="1078"/>
        <end position="1095"/>
    </location>
</feature>
<feature type="compositionally biased region" description="Polar residues" evidence="2">
    <location>
        <begin position="216"/>
        <end position="241"/>
    </location>
</feature>
<feature type="compositionally biased region" description="Basic and acidic residues" evidence="2">
    <location>
        <begin position="104"/>
        <end position="120"/>
    </location>
</feature>
<dbReference type="PANTHER" id="PTHR12296:SF31">
    <property type="entry name" value="DENN (AEX-3) DOMAIN PROTEIN (AFU_ORTHOLOGUE AFUA_6G11200)"/>
    <property type="match status" value="1"/>
</dbReference>
<dbReference type="PANTHER" id="PTHR12296">
    <property type="entry name" value="DENN DOMAIN-CONTAINING PROTEIN 4"/>
    <property type="match status" value="1"/>
</dbReference>
<evidence type="ECO:0000313" key="5">
    <source>
        <dbReference type="Proteomes" id="UP000289152"/>
    </source>
</evidence>
<reference evidence="4 5" key="1">
    <citation type="submission" date="2016-06" db="EMBL/GenBank/DDBJ databases">
        <title>Evolution of pathogenesis and genome organization in the Tremellales.</title>
        <authorList>
            <person name="Cuomo C."/>
            <person name="Litvintseva A."/>
            <person name="Heitman J."/>
            <person name="Chen Y."/>
            <person name="Sun S."/>
            <person name="Springer D."/>
            <person name="Dromer F."/>
            <person name="Young S."/>
            <person name="Zeng Q."/>
            <person name="Chapman S."/>
            <person name="Gujja S."/>
            <person name="Saif S."/>
            <person name="Birren B."/>
        </authorList>
    </citation>
    <scope>NUCLEOTIDE SEQUENCE [LARGE SCALE GENOMIC DNA]</scope>
    <source>
        <strain evidence="4 5">ATCC 28783</strain>
    </source>
</reference>
<dbReference type="GO" id="GO:0032483">
    <property type="term" value="P:regulation of Rab protein signal transduction"/>
    <property type="evidence" value="ECO:0007669"/>
    <property type="project" value="TreeGrafter"/>
</dbReference>
<gene>
    <name evidence="4" type="ORF">M231_01777</name>
</gene>